<feature type="compositionally biased region" description="Basic and acidic residues" evidence="1">
    <location>
        <begin position="1"/>
        <end position="17"/>
    </location>
</feature>
<protein>
    <submittedName>
        <fullName evidence="2">Uncharacterized protein</fullName>
    </submittedName>
</protein>
<gene>
    <name evidence="2" type="ORF">BMF94_5452</name>
</gene>
<evidence type="ECO:0000313" key="2">
    <source>
        <dbReference type="EMBL" id="POY71531.1"/>
    </source>
</evidence>
<dbReference type="Pfam" id="PF11927">
    <property type="entry name" value="HODM_asu-like"/>
    <property type="match status" value="1"/>
</dbReference>
<dbReference type="OrthoDB" id="497541at2759"/>
<evidence type="ECO:0000256" key="1">
    <source>
        <dbReference type="SAM" id="MobiDB-lite"/>
    </source>
</evidence>
<keyword evidence="3" id="KW-1185">Reference proteome</keyword>
<dbReference type="Proteomes" id="UP000237144">
    <property type="component" value="Unassembled WGS sequence"/>
</dbReference>
<dbReference type="AlphaFoldDB" id="A0A2S5B492"/>
<accession>A0A2S5B492</accession>
<proteinExistence type="predicted"/>
<organism evidence="2 3">
    <name type="scientific">Rhodotorula taiwanensis</name>
    <dbReference type="NCBI Taxonomy" id="741276"/>
    <lineage>
        <taxon>Eukaryota</taxon>
        <taxon>Fungi</taxon>
        <taxon>Dikarya</taxon>
        <taxon>Basidiomycota</taxon>
        <taxon>Pucciniomycotina</taxon>
        <taxon>Microbotryomycetes</taxon>
        <taxon>Sporidiobolales</taxon>
        <taxon>Sporidiobolaceae</taxon>
        <taxon>Rhodotorula</taxon>
    </lineage>
</organism>
<reference evidence="2 3" key="1">
    <citation type="journal article" date="2018" name="Front. Microbiol.">
        <title>Prospects for Fungal Bioremediation of Acidic Radioactive Waste Sites: Characterization and Genome Sequence of Rhodotorula taiwanensis MD1149.</title>
        <authorList>
            <person name="Tkavc R."/>
            <person name="Matrosova V.Y."/>
            <person name="Grichenko O.E."/>
            <person name="Gostincar C."/>
            <person name="Volpe R.P."/>
            <person name="Klimenkova P."/>
            <person name="Gaidamakova E.K."/>
            <person name="Zhou C.E."/>
            <person name="Stewart B.J."/>
            <person name="Lyman M.G."/>
            <person name="Malfatti S.A."/>
            <person name="Rubinfeld B."/>
            <person name="Courtot M."/>
            <person name="Singh J."/>
            <person name="Dalgard C.L."/>
            <person name="Hamilton T."/>
            <person name="Frey K.G."/>
            <person name="Gunde-Cimerman N."/>
            <person name="Dugan L."/>
            <person name="Daly M.J."/>
        </authorList>
    </citation>
    <scope>NUCLEOTIDE SEQUENCE [LARGE SCALE GENOMIC DNA]</scope>
    <source>
        <strain evidence="2 3">MD1149</strain>
    </source>
</reference>
<comment type="caution">
    <text evidence="2">The sequence shown here is derived from an EMBL/GenBank/DDBJ whole genome shotgun (WGS) entry which is preliminary data.</text>
</comment>
<name>A0A2S5B492_9BASI</name>
<feature type="region of interest" description="Disordered" evidence="1">
    <location>
        <begin position="1"/>
        <end position="27"/>
    </location>
</feature>
<dbReference type="InterPro" id="IPR021848">
    <property type="entry name" value="HODM_asu-like"/>
</dbReference>
<sequence>MHLGEAKESVPGDDKAKPSLWPLRSDASDPSYDLRALKATKPLPYRPFRYGPNYPQHMAIRNIADASTWLQLDREYAQTVDLRKRRMADPSLYSSATMPGYQAHALEALCEMSSFLALRFPRLFTVKRNVYDPSDPTTYGDSTAGEEAGAVIAVSNLITGETYNFPEIAAREGADWNPMHIAGSLLQDDLALMVEDEETGQYVFRAGSICTAGFWRLKDKLGLTLDEIHFQGAVPNYAEKYQKAMNKFFTNLREDKLVERNNYFFQVKGGLDWSTETNGSEEVFDQFNKGPQADAAKLEGTKQPTGATDISEVYFRCERQTLRRLPRTRAVLFTIRYDFVILTYLLPVTSLAHEPGVPGRMASGVRSWPKGERSVEWYKGAELFAPILLPYLDHKHEEQVRSGAITLDAKGMLEEKYPF</sequence>
<evidence type="ECO:0000313" key="3">
    <source>
        <dbReference type="Proteomes" id="UP000237144"/>
    </source>
</evidence>
<dbReference type="STRING" id="741276.A0A2S5B492"/>
<dbReference type="EMBL" id="PJQD01000083">
    <property type="protein sequence ID" value="POY71531.1"/>
    <property type="molecule type" value="Genomic_DNA"/>
</dbReference>